<dbReference type="PANTHER" id="PTHR35790">
    <property type="entry name" value="HTH-TYPE TRANSCRIPTIONAL REGULATOR PCHR"/>
    <property type="match status" value="1"/>
</dbReference>
<comment type="caution">
    <text evidence="5">The sequence shown here is derived from an EMBL/GenBank/DDBJ whole genome shotgun (WGS) entry which is preliminary data.</text>
</comment>
<sequence>MDKSEQVLAGLWDLFSKRMWLDEFRMKAALKEYTPSEVHCIEYIGKNEDPNVTKLAEAFYMTRSAISKLTKKLIKKGLIESYQRPDNRKEIYFKLTSHGKTVNEIHNQLHKESRERDKKVFEQMTTQQFDSILRFAENYNRHLDEQIKKLGVDITSGYCDRL</sequence>
<protein>
    <submittedName>
        <fullName evidence="5">Transcriptional regulator, MarR family</fullName>
    </submittedName>
</protein>
<dbReference type="InterPro" id="IPR036390">
    <property type="entry name" value="WH_DNA-bd_sf"/>
</dbReference>
<dbReference type="SUPFAM" id="SSF46785">
    <property type="entry name" value="Winged helix' DNA-binding domain"/>
    <property type="match status" value="1"/>
</dbReference>
<dbReference type="Proteomes" id="UP000034076">
    <property type="component" value="Unassembled WGS sequence"/>
</dbReference>
<gene>
    <name evidence="5" type="ORF">CHK_0766</name>
</gene>
<accession>A0A0M2NN23</accession>
<name>A0A0M2NN23_9FIRM</name>
<keyword evidence="1" id="KW-0805">Transcription regulation</keyword>
<dbReference type="PATRIC" id="fig|270498.16.peg.364"/>
<evidence type="ECO:0000259" key="4">
    <source>
        <dbReference type="PROSITE" id="PS50995"/>
    </source>
</evidence>
<dbReference type="InterPro" id="IPR036388">
    <property type="entry name" value="WH-like_DNA-bd_sf"/>
</dbReference>
<dbReference type="PROSITE" id="PS01117">
    <property type="entry name" value="HTH_MARR_1"/>
    <property type="match status" value="1"/>
</dbReference>
<dbReference type="InterPro" id="IPR000835">
    <property type="entry name" value="HTH_MarR-typ"/>
</dbReference>
<evidence type="ECO:0000313" key="6">
    <source>
        <dbReference type="Proteomes" id="UP000034076"/>
    </source>
</evidence>
<dbReference type="PROSITE" id="PS50995">
    <property type="entry name" value="HTH_MARR_2"/>
    <property type="match status" value="1"/>
</dbReference>
<evidence type="ECO:0000256" key="2">
    <source>
        <dbReference type="ARBA" id="ARBA00023125"/>
    </source>
</evidence>
<evidence type="ECO:0000256" key="1">
    <source>
        <dbReference type="ARBA" id="ARBA00023015"/>
    </source>
</evidence>
<dbReference type="InterPro" id="IPR052067">
    <property type="entry name" value="Metal_resp_HTH_trans_reg"/>
</dbReference>
<dbReference type="RefSeq" id="WP_046442713.1">
    <property type="nucleotide sequence ID" value="NZ_JAXDTA010000012.1"/>
</dbReference>
<evidence type="ECO:0000313" key="5">
    <source>
        <dbReference type="EMBL" id="KKI51600.1"/>
    </source>
</evidence>
<dbReference type="Gene3D" id="1.10.10.10">
    <property type="entry name" value="Winged helix-like DNA-binding domain superfamily/Winged helix DNA-binding domain"/>
    <property type="match status" value="1"/>
</dbReference>
<dbReference type="Pfam" id="PF01047">
    <property type="entry name" value="MarR"/>
    <property type="match status" value="1"/>
</dbReference>
<dbReference type="PANTHER" id="PTHR35790:SF4">
    <property type="entry name" value="HTH-TYPE TRANSCRIPTIONAL REGULATOR PCHR"/>
    <property type="match status" value="1"/>
</dbReference>
<organism evidence="5 6">
    <name type="scientific">Christensenella hongkongensis</name>
    <dbReference type="NCBI Taxonomy" id="270498"/>
    <lineage>
        <taxon>Bacteria</taxon>
        <taxon>Bacillati</taxon>
        <taxon>Bacillota</taxon>
        <taxon>Clostridia</taxon>
        <taxon>Christensenellales</taxon>
        <taxon>Christensenellaceae</taxon>
        <taxon>Christensenella</taxon>
    </lineage>
</organism>
<reference evidence="5 6" key="1">
    <citation type="submission" date="2015-04" db="EMBL/GenBank/DDBJ databases">
        <title>Draft genome sequence of bacteremic isolate Catabacter hongkongensis type strain HKU16T.</title>
        <authorList>
            <person name="Lau S.K."/>
            <person name="Teng J.L."/>
            <person name="Huang Y."/>
            <person name="Curreem S.O."/>
            <person name="Tsui S.K."/>
            <person name="Woo P.C."/>
        </authorList>
    </citation>
    <scope>NUCLEOTIDE SEQUENCE [LARGE SCALE GENOMIC DNA]</scope>
    <source>
        <strain evidence="5 6">HKU16</strain>
    </source>
</reference>
<dbReference type="EMBL" id="LAYJ01000068">
    <property type="protein sequence ID" value="KKI51600.1"/>
    <property type="molecule type" value="Genomic_DNA"/>
</dbReference>
<keyword evidence="6" id="KW-1185">Reference proteome</keyword>
<dbReference type="STRING" id="270498.CHK_0766"/>
<proteinExistence type="predicted"/>
<dbReference type="GO" id="GO:0003700">
    <property type="term" value="F:DNA-binding transcription factor activity"/>
    <property type="evidence" value="ECO:0007669"/>
    <property type="project" value="InterPro"/>
</dbReference>
<evidence type="ECO:0000256" key="3">
    <source>
        <dbReference type="ARBA" id="ARBA00023163"/>
    </source>
</evidence>
<dbReference type="OrthoDB" id="5358347at2"/>
<dbReference type="InterPro" id="IPR023187">
    <property type="entry name" value="Tscrpt_reg_MarR-type_CS"/>
</dbReference>
<dbReference type="GO" id="GO:0003677">
    <property type="term" value="F:DNA binding"/>
    <property type="evidence" value="ECO:0007669"/>
    <property type="project" value="UniProtKB-KW"/>
</dbReference>
<keyword evidence="2" id="KW-0238">DNA-binding</keyword>
<dbReference type="SMART" id="SM00347">
    <property type="entry name" value="HTH_MARR"/>
    <property type="match status" value="1"/>
</dbReference>
<feature type="domain" description="HTH marR-type" evidence="4">
    <location>
        <begin position="1"/>
        <end position="141"/>
    </location>
</feature>
<keyword evidence="3" id="KW-0804">Transcription</keyword>
<dbReference type="AlphaFoldDB" id="A0A0M2NN23"/>